<dbReference type="OrthoDB" id="2111604at2"/>
<dbReference type="STRING" id="426128.SAMN05660297_01483"/>
<dbReference type="AlphaFoldDB" id="A0A1I0C0P4"/>
<dbReference type="Proteomes" id="UP000199568">
    <property type="component" value="Unassembled WGS sequence"/>
</dbReference>
<gene>
    <name evidence="1" type="ORF">SAMN05660297_01483</name>
</gene>
<proteinExistence type="predicted"/>
<dbReference type="Gene3D" id="2.170.120.30">
    <property type="match status" value="2"/>
</dbReference>
<organism evidence="1 2">
    <name type="scientific">Natronincola peptidivorans</name>
    <dbReference type="NCBI Taxonomy" id="426128"/>
    <lineage>
        <taxon>Bacteria</taxon>
        <taxon>Bacillati</taxon>
        <taxon>Bacillota</taxon>
        <taxon>Clostridia</taxon>
        <taxon>Peptostreptococcales</taxon>
        <taxon>Natronincolaceae</taxon>
        <taxon>Natronincola</taxon>
    </lineage>
</organism>
<reference evidence="1 2" key="1">
    <citation type="submission" date="2016-10" db="EMBL/GenBank/DDBJ databases">
        <authorList>
            <person name="de Groot N.N."/>
        </authorList>
    </citation>
    <scope>NUCLEOTIDE SEQUENCE [LARGE SCALE GENOMIC DNA]</scope>
    <source>
        <strain evidence="1 2">DSM 18979</strain>
    </source>
</reference>
<dbReference type="RefSeq" id="WP_090441607.1">
    <property type="nucleotide sequence ID" value="NZ_FOHU01000004.1"/>
</dbReference>
<protein>
    <submittedName>
        <fullName evidence="1">YbbR domain-containing protein</fullName>
    </submittedName>
</protein>
<dbReference type="Pfam" id="PF07949">
    <property type="entry name" value="YbbR"/>
    <property type="match status" value="3"/>
</dbReference>
<evidence type="ECO:0000313" key="2">
    <source>
        <dbReference type="Proteomes" id="UP000199568"/>
    </source>
</evidence>
<evidence type="ECO:0000313" key="1">
    <source>
        <dbReference type="EMBL" id="SET12292.1"/>
    </source>
</evidence>
<dbReference type="InterPro" id="IPR012505">
    <property type="entry name" value="YbbR"/>
</dbReference>
<dbReference type="PANTHER" id="PTHR37804">
    <property type="entry name" value="CDAA REGULATORY PROTEIN CDAR"/>
    <property type="match status" value="1"/>
</dbReference>
<name>A0A1I0C0P4_9FIRM</name>
<dbReference type="InterPro" id="IPR053154">
    <property type="entry name" value="c-di-AMP_regulator"/>
</dbReference>
<keyword evidence="2" id="KW-1185">Reference proteome</keyword>
<dbReference type="PANTHER" id="PTHR37804:SF1">
    <property type="entry name" value="CDAA REGULATORY PROTEIN CDAR"/>
    <property type="match status" value="1"/>
</dbReference>
<accession>A0A1I0C0P4</accession>
<dbReference type="EMBL" id="FOHU01000004">
    <property type="protein sequence ID" value="SET12292.1"/>
    <property type="molecule type" value="Genomic_DNA"/>
</dbReference>
<sequence>MNKFNRSNLTPKIISIFFALTIWIYVMSEINPRITRDEQNVPVEFINIEEMRQAGFVIKGEADETIRVRITGRRDEVHRIARGQIEVKADILGYRPGVNNIPLEVSVPGEVEVDFNPKLIRIELEEIISRQKPVNVNIEGTPRRGYVLGELDYQPTAVWVEGPESLVNAVEVVQANIKLSEEFENINTRYPLKPINSRGEEIPNVSLQTAYVNINIPIDQLKTVSVNPVVETMPAAGYEISSISVEPTTINIRGQQEIVNLIEYINTETIVIDNIDENISRRIALDLPEGITVIDTPEVTLSIEVDPIVERNFEIAREDIEFRNVAAGVEVDKSEIPAVLQVRISATETLLDTVEAAAINIVINMEGLEQNQYTIEPVVEMPFLVERRAKQIQLIPQSVNVKVVSIDNET</sequence>
<dbReference type="Gene3D" id="2.170.120.40">
    <property type="entry name" value="YbbR-like domain"/>
    <property type="match status" value="2"/>
</dbReference>